<evidence type="ECO:0000313" key="3">
    <source>
        <dbReference type="EMBL" id="JAQ00173.1"/>
    </source>
</evidence>
<reference evidence="3" key="3">
    <citation type="journal article" date="2016" name="Gigascience">
        <title>De novo construction of an expanded transcriptome assembly for the western tarnished plant bug, Lygus hesperus.</title>
        <authorList>
            <person name="Tassone E.E."/>
            <person name="Geib S.M."/>
            <person name="Hall B."/>
            <person name="Fabrick J.A."/>
            <person name="Brent C.S."/>
            <person name="Hull J.J."/>
        </authorList>
    </citation>
    <scope>NUCLEOTIDE SEQUENCE</scope>
</reference>
<feature type="domain" description="OTU" evidence="1">
    <location>
        <begin position="22"/>
        <end position="208"/>
    </location>
</feature>
<dbReference type="EMBL" id="GDHC01018456">
    <property type="protein sequence ID" value="JAQ00173.1"/>
    <property type="molecule type" value="Transcribed_RNA"/>
</dbReference>
<dbReference type="AlphaFoldDB" id="A0A0A9X5N7"/>
<proteinExistence type="predicted"/>
<name>A0A0A9X5N7_LYGHE</name>
<dbReference type="PANTHER" id="PTHR12419">
    <property type="entry name" value="OTU DOMAIN CONTAINING PROTEIN"/>
    <property type="match status" value="1"/>
</dbReference>
<dbReference type="GO" id="GO:0016579">
    <property type="term" value="P:protein deubiquitination"/>
    <property type="evidence" value="ECO:0007669"/>
    <property type="project" value="TreeGrafter"/>
</dbReference>
<dbReference type="GO" id="GO:0004843">
    <property type="term" value="F:cysteine-type deubiquitinase activity"/>
    <property type="evidence" value="ECO:0007669"/>
    <property type="project" value="TreeGrafter"/>
</dbReference>
<dbReference type="InterPro" id="IPR038765">
    <property type="entry name" value="Papain-like_cys_pep_sf"/>
</dbReference>
<evidence type="ECO:0000259" key="1">
    <source>
        <dbReference type="PROSITE" id="PS50802"/>
    </source>
</evidence>
<evidence type="ECO:0000313" key="2">
    <source>
        <dbReference type="EMBL" id="JAG14971.1"/>
    </source>
</evidence>
<reference evidence="2" key="1">
    <citation type="journal article" date="2014" name="PLoS ONE">
        <title>Transcriptome-Based Identification of ABC Transporters in the Western Tarnished Plant Bug Lygus hesperus.</title>
        <authorList>
            <person name="Hull J.J."/>
            <person name="Chaney K."/>
            <person name="Geib S.M."/>
            <person name="Fabrick J.A."/>
            <person name="Brent C.S."/>
            <person name="Walsh D."/>
            <person name="Lavine L.C."/>
        </authorList>
    </citation>
    <scope>NUCLEOTIDE SEQUENCE</scope>
</reference>
<dbReference type="Pfam" id="PF02338">
    <property type="entry name" value="OTU"/>
    <property type="match status" value="1"/>
</dbReference>
<gene>
    <name evidence="2" type="primary">Otud1</name>
    <name evidence="3" type="synonym">Otud1_1</name>
    <name evidence="2" type="ORF">CM83_78033</name>
    <name evidence="3" type="ORF">g.24635</name>
</gene>
<accession>A0A0A9X5N7</accession>
<organism evidence="2">
    <name type="scientific">Lygus hesperus</name>
    <name type="common">Western plant bug</name>
    <dbReference type="NCBI Taxonomy" id="30085"/>
    <lineage>
        <taxon>Eukaryota</taxon>
        <taxon>Metazoa</taxon>
        <taxon>Ecdysozoa</taxon>
        <taxon>Arthropoda</taxon>
        <taxon>Hexapoda</taxon>
        <taxon>Insecta</taxon>
        <taxon>Pterygota</taxon>
        <taxon>Neoptera</taxon>
        <taxon>Paraneoptera</taxon>
        <taxon>Hemiptera</taxon>
        <taxon>Heteroptera</taxon>
        <taxon>Panheteroptera</taxon>
        <taxon>Cimicomorpha</taxon>
        <taxon>Miridae</taxon>
        <taxon>Mirini</taxon>
        <taxon>Lygus</taxon>
    </lineage>
</organism>
<dbReference type="Gene3D" id="3.90.70.80">
    <property type="match status" value="2"/>
</dbReference>
<dbReference type="EMBL" id="GBHO01028633">
    <property type="protein sequence ID" value="JAG14971.1"/>
    <property type="molecule type" value="Transcribed_RNA"/>
</dbReference>
<dbReference type="InterPro" id="IPR003323">
    <property type="entry name" value="OTU_dom"/>
</dbReference>
<dbReference type="PROSITE" id="PS50802">
    <property type="entry name" value="OTU"/>
    <property type="match status" value="1"/>
</dbReference>
<sequence>MPATPKHTFNSIEEKISHTLHAGVQRTQRDGNCLFRAVALCLFGTSHPPPLTVLVCVCCCGVSNFLLFSDFHCPLVYASVTCAHTGTESMHRFVRTRTVEYLQEHPDDFACFVEGDLTQYCRRMACNNVWGGHPELVAIANSFRITVVVHQLHGDPIYICCAGSVSPHGETHNPLSYAQVTRDTSCQPCHRVVHLVLHSEHYDAVRPTSAAAAADSEVTALTAAVAALDVRPSTVRAAHRRTPKSRRTSKP</sequence>
<reference evidence="2" key="2">
    <citation type="submission" date="2014-07" db="EMBL/GenBank/DDBJ databases">
        <authorList>
            <person name="Hull J."/>
        </authorList>
    </citation>
    <scope>NUCLEOTIDE SEQUENCE</scope>
</reference>
<dbReference type="InterPro" id="IPR050704">
    <property type="entry name" value="Peptidase_C85-like"/>
</dbReference>
<dbReference type="SUPFAM" id="SSF54001">
    <property type="entry name" value="Cysteine proteinases"/>
    <property type="match status" value="1"/>
</dbReference>
<protein>
    <submittedName>
        <fullName evidence="2">OTU domain-containing protein 1</fullName>
    </submittedName>
</protein>